<evidence type="ECO:0000256" key="1">
    <source>
        <dbReference type="SAM" id="MobiDB-lite"/>
    </source>
</evidence>
<dbReference type="EMBL" id="JAINUF010000003">
    <property type="protein sequence ID" value="KAJ8368159.1"/>
    <property type="molecule type" value="Genomic_DNA"/>
</dbReference>
<feature type="region of interest" description="Disordered" evidence="1">
    <location>
        <begin position="1"/>
        <end position="80"/>
    </location>
</feature>
<accession>A0A9Q1FVH7</accession>
<sequence length="212" mass="22751">MRRTVLPSLSRGAPEPRVALPLRVELGVRGDRNDFTSYPTADHAPLAPPSEELTSPALSSDTGSPVHPSHFQAPAYTPEDLPVPPDFELRESSVASSGLGVWAVRRLERGERLGPCEGEHQAKLREQTHGWECGCGEAGRRLSGGVNGAEGIRPRAGLGPARHRRHGRVSPGLCDAESQKTAGGAPMPYSRPSAVAPGHQRTRARWSCRVID</sequence>
<dbReference type="AlphaFoldDB" id="A0A9Q1FVH7"/>
<keyword evidence="3" id="KW-1185">Reference proteome</keyword>
<proteinExistence type="predicted"/>
<dbReference type="OrthoDB" id="40579at2759"/>
<feature type="compositionally biased region" description="Polar residues" evidence="1">
    <location>
        <begin position="52"/>
        <end position="63"/>
    </location>
</feature>
<dbReference type="Proteomes" id="UP001152622">
    <property type="component" value="Chromosome 3"/>
</dbReference>
<dbReference type="Gene3D" id="2.170.270.10">
    <property type="entry name" value="SET domain"/>
    <property type="match status" value="1"/>
</dbReference>
<organism evidence="2 3">
    <name type="scientific">Synaphobranchus kaupii</name>
    <name type="common">Kaup's arrowtooth eel</name>
    <dbReference type="NCBI Taxonomy" id="118154"/>
    <lineage>
        <taxon>Eukaryota</taxon>
        <taxon>Metazoa</taxon>
        <taxon>Chordata</taxon>
        <taxon>Craniata</taxon>
        <taxon>Vertebrata</taxon>
        <taxon>Euteleostomi</taxon>
        <taxon>Actinopterygii</taxon>
        <taxon>Neopterygii</taxon>
        <taxon>Teleostei</taxon>
        <taxon>Anguilliformes</taxon>
        <taxon>Synaphobranchidae</taxon>
        <taxon>Synaphobranchus</taxon>
    </lineage>
</organism>
<name>A0A9Q1FVH7_SYNKA</name>
<evidence type="ECO:0000313" key="2">
    <source>
        <dbReference type="EMBL" id="KAJ8368159.1"/>
    </source>
</evidence>
<protein>
    <submittedName>
        <fullName evidence="2">Uncharacterized protein</fullName>
    </submittedName>
</protein>
<feature type="region of interest" description="Disordered" evidence="1">
    <location>
        <begin position="153"/>
        <end position="201"/>
    </location>
</feature>
<reference evidence="2" key="1">
    <citation type="journal article" date="2023" name="Science">
        <title>Genome structures resolve the early diversification of teleost fishes.</title>
        <authorList>
            <person name="Parey E."/>
            <person name="Louis A."/>
            <person name="Montfort J."/>
            <person name="Bouchez O."/>
            <person name="Roques C."/>
            <person name="Iampietro C."/>
            <person name="Lluch J."/>
            <person name="Castinel A."/>
            <person name="Donnadieu C."/>
            <person name="Desvignes T."/>
            <person name="Floi Bucao C."/>
            <person name="Jouanno E."/>
            <person name="Wen M."/>
            <person name="Mejri S."/>
            <person name="Dirks R."/>
            <person name="Jansen H."/>
            <person name="Henkel C."/>
            <person name="Chen W.J."/>
            <person name="Zahm M."/>
            <person name="Cabau C."/>
            <person name="Klopp C."/>
            <person name="Thompson A.W."/>
            <person name="Robinson-Rechavi M."/>
            <person name="Braasch I."/>
            <person name="Lecointre G."/>
            <person name="Bobe J."/>
            <person name="Postlethwait J.H."/>
            <person name="Berthelot C."/>
            <person name="Roest Crollius H."/>
            <person name="Guiguen Y."/>
        </authorList>
    </citation>
    <scope>NUCLEOTIDE SEQUENCE</scope>
    <source>
        <strain evidence="2">WJC10195</strain>
    </source>
</reference>
<evidence type="ECO:0000313" key="3">
    <source>
        <dbReference type="Proteomes" id="UP001152622"/>
    </source>
</evidence>
<dbReference type="InterPro" id="IPR046341">
    <property type="entry name" value="SET_dom_sf"/>
</dbReference>
<comment type="caution">
    <text evidence="2">The sequence shown here is derived from an EMBL/GenBank/DDBJ whole genome shotgun (WGS) entry which is preliminary data.</text>
</comment>
<gene>
    <name evidence="2" type="ORF">SKAU_G00081870</name>
</gene>